<accession>A0A386AY34</accession>
<keyword evidence="2" id="KW-0150">Chloroplast</keyword>
<reference evidence="2" key="1">
    <citation type="submission" date="2018-07" db="EMBL/GenBank/DDBJ databases">
        <authorList>
            <person name="Quirk P.G."/>
            <person name="Krulwich T.A."/>
        </authorList>
    </citation>
    <scope>NUCLEOTIDE SEQUENCE</scope>
</reference>
<evidence type="ECO:0000313" key="2">
    <source>
        <dbReference type="EMBL" id="AYC64353.1"/>
    </source>
</evidence>
<dbReference type="EMBL" id="MH591095">
    <property type="protein sequence ID" value="AYC64353.1"/>
    <property type="molecule type" value="Genomic_DNA"/>
</dbReference>
<feature type="transmembrane region" description="Helical" evidence="1">
    <location>
        <begin position="309"/>
        <end position="329"/>
    </location>
</feature>
<reference evidence="2" key="2">
    <citation type="journal article" date="2019" name="Mol. Phylogenet. Evol.">
        <title>Reassessment of the classification of bryopsidales (chlorophyta) based on chloroplast phylogenomic analyses.</title>
        <authorList>
            <person name="Cremen M.C."/>
            <person name="Leliaert F."/>
            <person name="West J."/>
            <person name="Lam D.W."/>
            <person name="Shimada S."/>
            <person name="Lopez-Bautista J.M."/>
            <person name="Verbruggen H."/>
        </authorList>
    </citation>
    <scope>NUCLEOTIDE SEQUENCE</scope>
</reference>
<keyword evidence="1" id="KW-1133">Transmembrane helix</keyword>
<feature type="transmembrane region" description="Helical" evidence="1">
    <location>
        <begin position="362"/>
        <end position="384"/>
    </location>
</feature>
<organism evidence="2">
    <name type="scientific">Pseudochlorodesmis sp. HV01306a</name>
    <dbReference type="NCBI Taxonomy" id="2358488"/>
    <lineage>
        <taxon>Eukaryota</taxon>
        <taxon>Viridiplantae</taxon>
        <taxon>Chlorophyta</taxon>
        <taxon>core chlorophytes</taxon>
        <taxon>Ulvophyceae</taxon>
        <taxon>TCBD clade</taxon>
        <taxon>Bryopsidales</taxon>
        <taxon>Bryopsidineae</taxon>
        <taxon>Bryopsidaceae</taxon>
        <taxon>Pseudochlorodesmis</taxon>
    </lineage>
</organism>
<keyword evidence="1" id="KW-0812">Transmembrane</keyword>
<name>A0A386AY34_9CHLO</name>
<feature type="transmembrane region" description="Helical" evidence="1">
    <location>
        <begin position="487"/>
        <end position="507"/>
    </location>
</feature>
<feature type="transmembrane region" description="Helical" evidence="1">
    <location>
        <begin position="519"/>
        <end position="540"/>
    </location>
</feature>
<evidence type="ECO:0000256" key="1">
    <source>
        <dbReference type="SAM" id="Phobius"/>
    </source>
</evidence>
<proteinExistence type="predicted"/>
<feature type="transmembrane region" description="Helical" evidence="1">
    <location>
        <begin position="405"/>
        <end position="423"/>
    </location>
</feature>
<sequence length="577" mass="64767">MKSINFNTNFNTGTNVTNVLSLHESRQGLSWKTVQRMRKIDRQPQNADWVSLDELDGLDNFMQETYQFYHEQTPKTAETCYDFFEDFSKTQKELKKAYNKIQQDKINQIQVELELFSEDWEMQLNTVIDNNEKLAMEVFQQELAMEAFQQKMAYQEVVWDSRAQNLVELIHIADAQEEALDSSLKNSNLDFMQEMDLEMLPTSDPTLLGIELDQKLEDLNNWEADLNQSFQATLEQQLNPTHLSNTVPPPVEVRSVNLPLSFPSNPPNPPAGYTIKISDGSGGFGNNGGWGGFGGNNGGNNDGGWGGSAYLFIFSGVLFLVGLRIIHFATTLSKKALNDINQFLAKLNSKNPKKLTTKIYTIFYKTLAIFIALFTSPETLVLALRTLGGPRVQTLLRIFSFLSRGAIAASLFLGGAPFLINWYQHLLNFISPVLDKTINILAGPHNVSLQILFIEKICKCFLASLCSGGVCVFINNFKVSKTKIQNCLFILGFSYGFYFILTDFIYIRQLATRIAAHNLVVPLLTCQLGRMSLVVGLLLLIRPFIVLPGTSAIFIILLYGLGVYSLAFSASPNLFPK</sequence>
<geneLocation type="chloroplast" evidence="2"/>
<feature type="transmembrane region" description="Helical" evidence="1">
    <location>
        <begin position="552"/>
        <end position="571"/>
    </location>
</feature>
<gene>
    <name evidence="2" type="primary">orf577</name>
</gene>
<keyword evidence="1" id="KW-0472">Membrane</keyword>
<protein>
    <submittedName>
        <fullName evidence="2">Uncharacterized protein</fullName>
    </submittedName>
</protein>
<dbReference type="AlphaFoldDB" id="A0A386AY34"/>
<keyword evidence="2" id="KW-0934">Plastid</keyword>